<feature type="transmembrane region" description="Helical" evidence="1">
    <location>
        <begin position="206"/>
        <end position="221"/>
    </location>
</feature>
<dbReference type="STRING" id="118060.ATZ35_01555"/>
<organism evidence="2 3">
    <name type="scientific">Enterococcus rotai</name>
    <dbReference type="NCBI Taxonomy" id="118060"/>
    <lineage>
        <taxon>Bacteria</taxon>
        <taxon>Bacillati</taxon>
        <taxon>Bacillota</taxon>
        <taxon>Bacilli</taxon>
        <taxon>Lactobacillales</taxon>
        <taxon>Enterococcaceae</taxon>
        <taxon>Enterococcus</taxon>
    </lineage>
</organism>
<feature type="transmembrane region" description="Helical" evidence="1">
    <location>
        <begin position="227"/>
        <end position="244"/>
    </location>
</feature>
<dbReference type="AlphaFoldDB" id="A0A0U2VDV3"/>
<dbReference type="Proteomes" id="UP000067523">
    <property type="component" value="Chromosome"/>
</dbReference>
<dbReference type="PANTHER" id="PTHR37422:SF13">
    <property type="entry name" value="LIPOPOLYSACCHARIDE BIOSYNTHESIS PROTEIN PA4999-RELATED"/>
    <property type="match status" value="1"/>
</dbReference>
<dbReference type="InterPro" id="IPR051533">
    <property type="entry name" value="WaaL-like"/>
</dbReference>
<evidence type="ECO:0000313" key="2">
    <source>
        <dbReference type="EMBL" id="ALS35884.1"/>
    </source>
</evidence>
<dbReference type="KEGG" id="erx:ATZ35_01555"/>
<name>A0A0U2VDV3_9ENTE</name>
<feature type="transmembrane region" description="Helical" evidence="1">
    <location>
        <begin position="176"/>
        <end position="194"/>
    </location>
</feature>
<evidence type="ECO:0000256" key="1">
    <source>
        <dbReference type="SAM" id="Phobius"/>
    </source>
</evidence>
<evidence type="ECO:0000313" key="3">
    <source>
        <dbReference type="Proteomes" id="UP000067523"/>
    </source>
</evidence>
<feature type="transmembrane region" description="Helical" evidence="1">
    <location>
        <begin position="405"/>
        <end position="422"/>
    </location>
</feature>
<dbReference type="PANTHER" id="PTHR37422">
    <property type="entry name" value="TEICHURONIC ACID BIOSYNTHESIS PROTEIN TUAE"/>
    <property type="match status" value="1"/>
</dbReference>
<feature type="transmembrane region" description="Helical" evidence="1">
    <location>
        <begin position="256"/>
        <end position="274"/>
    </location>
</feature>
<proteinExistence type="predicted"/>
<feature type="transmembrane region" description="Helical" evidence="1">
    <location>
        <begin position="51"/>
        <end position="68"/>
    </location>
</feature>
<feature type="transmembrane region" description="Helical" evidence="1">
    <location>
        <begin position="137"/>
        <end position="156"/>
    </location>
</feature>
<sequence>MGYILLLIGTWFLMNNEKNKLFTVLLFSIFAFPNNAYITSKLMLDIFEINISFYISFLILVLWALKLLKSETILFKGKDFYFLLLLVLVLIYFAIGITNGNAFVNEDLKIYMNKFVLYLVIQFCVKDKEDFFRTLNVVCIMSVIYSVIIIIISLFFKDSLSLIYGERLSTWWEGTNRIAFGNTSFLLFTSSLLYYKLISKKKPKKILSLCIFLLNIIAILLSQNRTLILLAIASLILIHLYVAFKAIQSKKIGVKSIFLLAAAILTVLVLSVGLRSEFNTSNETGGILQNRFSTNYLESLNVRSNSNQIAWNRVIDNKLGEGIGAQLTVYSQDFKYSFVGNFIDNIYLTLGVKFGLIGLGLFGILLIKSIWYLILCYKETKNLLFATLLISYILSLILTTYMNAQIIYTPTVSFIFLLFLNLKNIRMVNQGETLI</sequence>
<gene>
    <name evidence="2" type="ORF">ATZ35_01555</name>
</gene>
<dbReference type="EMBL" id="CP013655">
    <property type="protein sequence ID" value="ALS35884.1"/>
    <property type="molecule type" value="Genomic_DNA"/>
</dbReference>
<keyword evidence="3" id="KW-1185">Reference proteome</keyword>
<keyword evidence="1" id="KW-0472">Membrane</keyword>
<feature type="transmembrane region" description="Helical" evidence="1">
    <location>
        <begin position="382"/>
        <end position="399"/>
    </location>
</feature>
<reference evidence="3" key="1">
    <citation type="submission" date="2015-12" db="EMBL/GenBank/DDBJ databases">
        <authorList>
            <person name="Lauer A."/>
            <person name="Humrighouse B."/>
            <person name="Loparev V."/>
            <person name="Shewmaker P.L."/>
            <person name="Whitney A.M."/>
            <person name="McLaughlin R.W."/>
        </authorList>
    </citation>
    <scope>NUCLEOTIDE SEQUENCE [LARGE SCALE GENOMIC DNA]</scope>
    <source>
        <strain evidence="3">LMG 26678</strain>
    </source>
</reference>
<feature type="transmembrane region" description="Helical" evidence="1">
    <location>
        <begin position="21"/>
        <end position="39"/>
    </location>
</feature>
<keyword evidence="1" id="KW-1133">Transmembrane helix</keyword>
<accession>A0A0U2VDV3</accession>
<feature type="transmembrane region" description="Helical" evidence="1">
    <location>
        <begin position="354"/>
        <end position="375"/>
    </location>
</feature>
<feature type="transmembrane region" description="Helical" evidence="1">
    <location>
        <begin position="80"/>
        <end position="102"/>
    </location>
</feature>
<keyword evidence="1" id="KW-0812">Transmembrane</keyword>
<dbReference type="RefSeq" id="WP_208928884.1">
    <property type="nucleotide sequence ID" value="NZ_CP013655.1"/>
</dbReference>
<protein>
    <submittedName>
        <fullName evidence="2">Uncharacterized protein</fullName>
    </submittedName>
</protein>